<dbReference type="GO" id="GO:0006011">
    <property type="term" value="P:UDP-alpha-D-glucose metabolic process"/>
    <property type="evidence" value="ECO:0007669"/>
    <property type="project" value="InterPro"/>
</dbReference>
<keyword evidence="1" id="KW-0472">Membrane</keyword>
<dbReference type="UniPathway" id="UPA00694"/>
<dbReference type="GO" id="GO:0005886">
    <property type="term" value="C:plasma membrane"/>
    <property type="evidence" value="ECO:0007669"/>
    <property type="project" value="UniProtKB-SubCell"/>
</dbReference>
<keyword evidence="1" id="KW-0135">Cellulose biosynthesis</keyword>
<comment type="similarity">
    <text evidence="1">Belongs to the AcsB/BcsB family.</text>
</comment>
<keyword evidence="1" id="KW-1003">Cell membrane</keyword>
<reference evidence="2 3" key="1">
    <citation type="submission" date="2018-12" db="EMBL/GenBank/DDBJ databases">
        <authorList>
            <consortium name="Pathogen Informatics"/>
        </authorList>
    </citation>
    <scope>NUCLEOTIDE SEQUENCE [LARGE SCALE GENOMIC DNA]</scope>
    <source>
        <strain evidence="2 3">NCTC9695</strain>
    </source>
</reference>
<protein>
    <recommendedName>
        <fullName evidence="1">Cyclic di-GMP-binding protein</fullName>
    </recommendedName>
    <alternativeName>
        <fullName evidence="1">Cellulose synthase regulatory subunit</fullName>
    </alternativeName>
</protein>
<accession>A0A3S4JY71</accession>
<keyword evidence="1" id="KW-0973">c-di-GMP</keyword>
<comment type="pathway">
    <text evidence="1">Glycan metabolism; bacterial cellulose biosynthesis.</text>
</comment>
<evidence type="ECO:0000256" key="1">
    <source>
        <dbReference type="RuleBase" id="RU365021"/>
    </source>
</evidence>
<name>A0A3S4JY71_CHRVL</name>
<gene>
    <name evidence="2" type="ORF">NCTC9695_03854</name>
</gene>
<dbReference type="Proteomes" id="UP000275777">
    <property type="component" value="Chromosome"/>
</dbReference>
<dbReference type="EMBL" id="LR134182">
    <property type="protein sequence ID" value="VEB43396.1"/>
    <property type="molecule type" value="Genomic_DNA"/>
</dbReference>
<evidence type="ECO:0000313" key="3">
    <source>
        <dbReference type="Proteomes" id="UP000275777"/>
    </source>
</evidence>
<dbReference type="Pfam" id="PF03170">
    <property type="entry name" value="BcsB"/>
    <property type="match status" value="1"/>
</dbReference>
<dbReference type="AlphaFoldDB" id="A0A3S4JY71"/>
<comment type="subunit">
    <text evidence="1">Tightly associated with the cellulose synthase catalytic subunit.</text>
</comment>
<keyword evidence="1" id="KW-0997">Cell inner membrane</keyword>
<comment type="subcellular location">
    <subcellularLocation>
        <location evidence="1">Cell inner membrane</location>
    </subcellularLocation>
</comment>
<evidence type="ECO:0000313" key="2">
    <source>
        <dbReference type="EMBL" id="VEB43396.1"/>
    </source>
</evidence>
<dbReference type="GO" id="GO:0030244">
    <property type="term" value="P:cellulose biosynthetic process"/>
    <property type="evidence" value="ECO:0007669"/>
    <property type="project" value="UniProtKB-KW"/>
</dbReference>
<comment type="function">
    <text evidence="1">Binds the cellulose synthase activator, bis-(3'-5') cyclic diguanylic acid (c-di-GMP).</text>
</comment>
<dbReference type="InterPro" id="IPR018513">
    <property type="entry name" value="Cell_synthase_bac"/>
</dbReference>
<proteinExistence type="inferred from homology"/>
<organism evidence="2 3">
    <name type="scientific">Chromobacterium violaceum</name>
    <dbReference type="NCBI Taxonomy" id="536"/>
    <lineage>
        <taxon>Bacteria</taxon>
        <taxon>Pseudomonadati</taxon>
        <taxon>Pseudomonadota</taxon>
        <taxon>Betaproteobacteria</taxon>
        <taxon>Neisseriales</taxon>
        <taxon>Chromobacteriaceae</taxon>
        <taxon>Chromobacterium</taxon>
    </lineage>
</organism>
<sequence length="69" mass="7902">MGRMGASTGFPALRYRLVSEDDVDRVNNADLLVIGDSRELKLLRAWRDKLPPCWRAISARWEMAGRREG</sequence>